<reference evidence="1" key="1">
    <citation type="submission" date="2018-05" db="EMBL/GenBank/DDBJ databases">
        <authorList>
            <person name="Lanie J.A."/>
            <person name="Ng W.-L."/>
            <person name="Kazmierczak K.M."/>
            <person name="Andrzejewski T.M."/>
            <person name="Davidsen T.M."/>
            <person name="Wayne K.J."/>
            <person name="Tettelin H."/>
            <person name="Glass J.I."/>
            <person name="Rusch D."/>
            <person name="Podicherti R."/>
            <person name="Tsui H.-C.T."/>
            <person name="Winkler M.E."/>
        </authorList>
    </citation>
    <scope>NUCLEOTIDE SEQUENCE</scope>
</reference>
<sequence>MASFNIVRAGSICNNYGGIIFNNPLLYLFAKQEDRF</sequence>
<organism evidence="1">
    <name type="scientific">marine metagenome</name>
    <dbReference type="NCBI Taxonomy" id="408172"/>
    <lineage>
        <taxon>unclassified sequences</taxon>
        <taxon>metagenomes</taxon>
        <taxon>ecological metagenomes</taxon>
    </lineage>
</organism>
<accession>A0A382MZF6</accession>
<dbReference type="EMBL" id="UINC01096756">
    <property type="protein sequence ID" value="SVC53910.1"/>
    <property type="molecule type" value="Genomic_DNA"/>
</dbReference>
<proteinExistence type="predicted"/>
<evidence type="ECO:0000313" key="1">
    <source>
        <dbReference type="EMBL" id="SVC53910.1"/>
    </source>
</evidence>
<dbReference type="AlphaFoldDB" id="A0A382MZF6"/>
<gene>
    <name evidence="1" type="ORF">METZ01_LOCUS306764</name>
</gene>
<name>A0A382MZF6_9ZZZZ</name>
<protein>
    <submittedName>
        <fullName evidence="1">Uncharacterized protein</fullName>
    </submittedName>
</protein>